<evidence type="ECO:0000313" key="7">
    <source>
        <dbReference type="Proteomes" id="UP000789831"/>
    </source>
</evidence>
<sequence length="819" mass="93746">MVTERISELEDADDDLLARIKKLEDADNDLKVRITKLELKLISKKNRKFQNKCIQIAMEILNEGPIIEYRLPSLNGLEFDAFFQKYRIALEVQGSQHRFHNTGWYKDVKKLEDIVNRDRLKRNETIVRLKEVIKEKKLESYGFNAQKLKLWKVQLRIDSDEEIELHDDQLIQTGAINSYFTNELLCKYIHIIVRPPTPPVKFDLVCNLRLLKEGGTVEYVDKNRNIKATLCEGLLCTKDEKYSSFTEFIRATTGLKPNEKTNPIDFRNLKINNMTYEEVRDLIYKLRYSEQYDSESEETSDSATSKGKLEKLPNIIEIIPWNEDLEDRLCKLYVRDDIVDIFWGRNTGETTWSIYVVTHDFSLREWTEEVTGQLIHFIPEGKGFLNAGIPPQSAHDPLPTWEKVPQDLQKVFDKALDNELGPSFRKAHYNLVGMSTGYKKTQGKFTEKPAIILYVRQKGILRRGCGGLFPEEICGYPVDVVEACVATSYGLGVSQCQAYQENVELGSSIGVIEPQRTSGTLGAVVRDKNSKQIGILSCEHVCKFSESNSGKGVMIHQPSHEDLDELKQSFVDLANKDKEYKEISEVMCNKIKKTKQNSILACYKRGMRSNFFSQVHQKDFGIDTAFCISTNKNRTLCPNKFSVSPDYFKKTKLPENICLNGFYTYKDFDDIDEFGVFKVGRKTGLTCGKLVPISVAVSIDLTNESIKFAKTQAATPQTPPNTEFTDKKYFIGYMKLPLFENRQKCYPAVWFDRQLVFYFITGDFKPGDSGASVVDQKGKALGILHASWMTKHNRYAIASPYFAVFEALDVEFEETSSSA</sequence>
<dbReference type="GO" id="GO:0005576">
    <property type="term" value="C:extracellular region"/>
    <property type="evidence" value="ECO:0007669"/>
    <property type="project" value="UniProtKB-SubCell"/>
</dbReference>
<dbReference type="Pfam" id="PF20147">
    <property type="entry name" value="Crinkler"/>
    <property type="match status" value="1"/>
</dbReference>
<accession>A0A9N9DM89</accession>
<comment type="caution">
    <text evidence="6">The sequence shown here is derived from an EMBL/GenBank/DDBJ whole genome shotgun (WGS) entry which is preliminary data.</text>
</comment>
<name>A0A9N9DM89_9GLOM</name>
<feature type="coiled-coil region" evidence="4">
    <location>
        <begin position="6"/>
        <end position="40"/>
    </location>
</feature>
<keyword evidence="7" id="KW-1185">Reference proteome</keyword>
<dbReference type="EMBL" id="CAJVPL010004257">
    <property type="protein sequence ID" value="CAG8645271.1"/>
    <property type="molecule type" value="Genomic_DNA"/>
</dbReference>
<evidence type="ECO:0000259" key="5">
    <source>
        <dbReference type="Pfam" id="PF20147"/>
    </source>
</evidence>
<evidence type="ECO:0000256" key="4">
    <source>
        <dbReference type="SAM" id="Coils"/>
    </source>
</evidence>
<protein>
    <submittedName>
        <fullName evidence="6">3152_t:CDS:1</fullName>
    </submittedName>
</protein>
<dbReference type="SUPFAM" id="SSF50494">
    <property type="entry name" value="Trypsin-like serine proteases"/>
    <property type="match status" value="1"/>
</dbReference>
<dbReference type="InterPro" id="IPR009003">
    <property type="entry name" value="Peptidase_S1_PA"/>
</dbReference>
<dbReference type="AlphaFoldDB" id="A0A9N9DM89"/>
<dbReference type="Proteomes" id="UP000789831">
    <property type="component" value="Unassembled WGS sequence"/>
</dbReference>
<dbReference type="GO" id="GO:0043657">
    <property type="term" value="C:host cell"/>
    <property type="evidence" value="ECO:0007669"/>
    <property type="project" value="UniProtKB-SubCell"/>
</dbReference>
<reference evidence="6" key="1">
    <citation type="submission" date="2021-06" db="EMBL/GenBank/DDBJ databases">
        <authorList>
            <person name="Kallberg Y."/>
            <person name="Tangrot J."/>
            <person name="Rosling A."/>
        </authorList>
    </citation>
    <scope>NUCLEOTIDE SEQUENCE</scope>
    <source>
        <strain evidence="6">MT106</strain>
    </source>
</reference>
<comment type="subcellular location">
    <subcellularLocation>
        <location evidence="1">Host cell</location>
    </subcellularLocation>
    <subcellularLocation>
        <location evidence="2">Secreted</location>
    </subcellularLocation>
</comment>
<dbReference type="InterPro" id="IPR045379">
    <property type="entry name" value="Crinkler_N"/>
</dbReference>
<dbReference type="OrthoDB" id="2351813at2759"/>
<keyword evidence="3" id="KW-0964">Secreted</keyword>
<proteinExistence type="predicted"/>
<evidence type="ECO:0000256" key="2">
    <source>
        <dbReference type="ARBA" id="ARBA00004613"/>
    </source>
</evidence>
<gene>
    <name evidence="6" type="ORF">AGERDE_LOCUS11166</name>
</gene>
<keyword evidence="4" id="KW-0175">Coiled coil</keyword>
<evidence type="ECO:0000313" key="6">
    <source>
        <dbReference type="EMBL" id="CAG8645271.1"/>
    </source>
</evidence>
<feature type="domain" description="Crinkler effector protein N-terminal" evidence="5">
    <location>
        <begin position="121"/>
        <end position="194"/>
    </location>
</feature>
<evidence type="ECO:0000256" key="3">
    <source>
        <dbReference type="ARBA" id="ARBA00022525"/>
    </source>
</evidence>
<evidence type="ECO:0000256" key="1">
    <source>
        <dbReference type="ARBA" id="ARBA00004340"/>
    </source>
</evidence>
<organism evidence="6 7">
    <name type="scientific">Ambispora gerdemannii</name>
    <dbReference type="NCBI Taxonomy" id="144530"/>
    <lineage>
        <taxon>Eukaryota</taxon>
        <taxon>Fungi</taxon>
        <taxon>Fungi incertae sedis</taxon>
        <taxon>Mucoromycota</taxon>
        <taxon>Glomeromycotina</taxon>
        <taxon>Glomeromycetes</taxon>
        <taxon>Archaeosporales</taxon>
        <taxon>Ambisporaceae</taxon>
        <taxon>Ambispora</taxon>
    </lineage>
</organism>